<evidence type="ECO:0000313" key="3">
    <source>
        <dbReference type="Proteomes" id="UP001236507"/>
    </source>
</evidence>
<organism evidence="2 3">
    <name type="scientific">Flectobacillus roseus</name>
    <dbReference type="NCBI Taxonomy" id="502259"/>
    <lineage>
        <taxon>Bacteria</taxon>
        <taxon>Pseudomonadati</taxon>
        <taxon>Bacteroidota</taxon>
        <taxon>Cytophagia</taxon>
        <taxon>Cytophagales</taxon>
        <taxon>Flectobacillaceae</taxon>
        <taxon>Flectobacillus</taxon>
    </lineage>
</organism>
<keyword evidence="1" id="KW-0732">Signal</keyword>
<proteinExistence type="predicted"/>
<gene>
    <name evidence="2" type="ORF">QM524_03590</name>
</gene>
<keyword evidence="3" id="KW-1185">Reference proteome</keyword>
<protein>
    <recommendedName>
        <fullName evidence="4">Outer membrane protein beta-barrel domain-containing protein</fullName>
    </recommendedName>
</protein>
<reference evidence="2 3" key="1">
    <citation type="submission" date="2023-05" db="EMBL/GenBank/DDBJ databases">
        <title>Novel species of genus Flectobacillus isolated from stream in China.</title>
        <authorList>
            <person name="Lu H."/>
        </authorList>
    </citation>
    <scope>NUCLEOTIDE SEQUENCE [LARGE SCALE GENOMIC DNA]</scope>
    <source>
        <strain evidence="2 3">KCTC 42575</strain>
    </source>
</reference>
<comment type="caution">
    <text evidence="2">The sequence shown here is derived from an EMBL/GenBank/DDBJ whole genome shotgun (WGS) entry which is preliminary data.</text>
</comment>
<evidence type="ECO:0000256" key="1">
    <source>
        <dbReference type="SAM" id="SignalP"/>
    </source>
</evidence>
<feature type="chain" id="PRO_5045093894" description="Outer membrane protein beta-barrel domain-containing protein" evidence="1">
    <location>
        <begin position="21"/>
        <end position="318"/>
    </location>
</feature>
<dbReference type="Proteomes" id="UP001236507">
    <property type="component" value="Unassembled WGS sequence"/>
</dbReference>
<sequence length="318" mass="34846">MFKKICFTISLSALGLHANAQNNSISQIFYPNITIKTEAMPSANMGDGKDFGLTRTSTLGFVPLSTDFNVGIGFGKKFDIQAKHTFLVANLSQINPTISGKETPSGGYKTLSAGVFQLKASLRDKFWLYGGGLGITESNETFFSPQPFLWGGAARVRILGLNTQIMYGTAVAFNQKFRIIPIFGFNKRINEDWRISGILPFQVTGTRKITEWFNLGGNIALGGYSAGFQEFGSGEKLARKENYQHVKFTVSANAHVLKVFNLSLEGGIVTFRQDKIFNSAVENLQTYHPGTAPYIGASVRYISNKNSMGAKLMSKLGI</sequence>
<name>A0ABT6Y3Z3_9BACT</name>
<dbReference type="EMBL" id="JASHIF010000002">
    <property type="protein sequence ID" value="MDI9858288.1"/>
    <property type="molecule type" value="Genomic_DNA"/>
</dbReference>
<dbReference type="RefSeq" id="WP_283343527.1">
    <property type="nucleotide sequence ID" value="NZ_JASHIF010000002.1"/>
</dbReference>
<accession>A0ABT6Y3Z3</accession>
<evidence type="ECO:0008006" key="4">
    <source>
        <dbReference type="Google" id="ProtNLM"/>
    </source>
</evidence>
<evidence type="ECO:0000313" key="2">
    <source>
        <dbReference type="EMBL" id="MDI9858288.1"/>
    </source>
</evidence>
<feature type="signal peptide" evidence="1">
    <location>
        <begin position="1"/>
        <end position="20"/>
    </location>
</feature>